<dbReference type="Proteomes" id="UP000295142">
    <property type="component" value="Unassembled WGS sequence"/>
</dbReference>
<comment type="caution">
    <text evidence="2">The sequence shown here is derived from an EMBL/GenBank/DDBJ whole genome shotgun (WGS) entry which is preliminary data.</text>
</comment>
<gene>
    <name evidence="2" type="ORF">EV655_10237</name>
</gene>
<feature type="chain" id="PRO_5020202542" description="Lipoprotein" evidence="1">
    <location>
        <begin position="21"/>
        <end position="96"/>
    </location>
</feature>
<keyword evidence="1" id="KW-0732">Signal</keyword>
<feature type="signal peptide" evidence="1">
    <location>
        <begin position="1"/>
        <end position="20"/>
    </location>
</feature>
<organism evidence="2 3">
    <name type="scientific">Rhodovulum euryhalinum</name>
    <dbReference type="NCBI Taxonomy" id="35805"/>
    <lineage>
        <taxon>Bacteria</taxon>
        <taxon>Pseudomonadati</taxon>
        <taxon>Pseudomonadota</taxon>
        <taxon>Alphaproteobacteria</taxon>
        <taxon>Rhodobacterales</taxon>
        <taxon>Paracoccaceae</taxon>
        <taxon>Rhodovulum</taxon>
    </lineage>
</organism>
<evidence type="ECO:0008006" key="4">
    <source>
        <dbReference type="Google" id="ProtNLM"/>
    </source>
</evidence>
<evidence type="ECO:0000256" key="1">
    <source>
        <dbReference type="SAM" id="SignalP"/>
    </source>
</evidence>
<reference evidence="2 3" key="1">
    <citation type="submission" date="2019-03" db="EMBL/GenBank/DDBJ databases">
        <title>Genomic Encyclopedia of Type Strains, Phase IV (KMG-IV): sequencing the most valuable type-strain genomes for metagenomic binning, comparative biology and taxonomic classification.</title>
        <authorList>
            <person name="Goeker M."/>
        </authorList>
    </citation>
    <scope>NUCLEOTIDE SEQUENCE [LARGE SCALE GENOMIC DNA]</scope>
    <source>
        <strain evidence="2 3">DSM 4868</strain>
    </source>
</reference>
<dbReference type="AlphaFoldDB" id="A0A4R2KI26"/>
<protein>
    <recommendedName>
        <fullName evidence="4">Lipoprotein</fullName>
    </recommendedName>
</protein>
<evidence type="ECO:0000313" key="2">
    <source>
        <dbReference type="EMBL" id="TCO73273.1"/>
    </source>
</evidence>
<dbReference type="PROSITE" id="PS51257">
    <property type="entry name" value="PROKAR_LIPOPROTEIN"/>
    <property type="match status" value="1"/>
</dbReference>
<proteinExistence type="predicted"/>
<dbReference type="EMBL" id="SLWW01000002">
    <property type="protein sequence ID" value="TCO73273.1"/>
    <property type="molecule type" value="Genomic_DNA"/>
</dbReference>
<keyword evidence="3" id="KW-1185">Reference proteome</keyword>
<name>A0A4R2KI26_9RHOB</name>
<evidence type="ECO:0000313" key="3">
    <source>
        <dbReference type="Proteomes" id="UP000295142"/>
    </source>
</evidence>
<dbReference type="RefSeq" id="WP_132541288.1">
    <property type="nucleotide sequence ID" value="NZ_SLWW01000002.1"/>
</dbReference>
<sequence length="96" mass="10433">MHVRTILLPAVVLTLGACNASVEGARTSSGFIERLPDAVVAAAAPYQDLRHVRLLPEDGCYWYRHEGPVETTLLPLRTAEGRPICTRAQRRPVAGG</sequence>
<accession>A0A4R2KI26</accession>
<dbReference type="OrthoDB" id="7659063at2"/>